<evidence type="ECO:0000256" key="1">
    <source>
        <dbReference type="SAM" id="MobiDB-lite"/>
    </source>
</evidence>
<dbReference type="EMBL" id="WNTK01018300">
    <property type="protein sequence ID" value="KAG9461644.1"/>
    <property type="molecule type" value="Genomic_DNA"/>
</dbReference>
<sequence length="89" mass="9709">MHEKENAMQKTKSAPCLSVGSWSPGGRSKMGVHLSYTKVSTAVCPYWSVLSSSKDQPWQTWGPLLDLQSPCKQMGPPGDDITEQAPPSF</sequence>
<reference evidence="2" key="1">
    <citation type="thesis" date="2020" institute="ProQuest LLC" country="789 East Eisenhower Parkway, Ann Arbor, MI, USA">
        <title>Comparative Genomics and Chromosome Evolution.</title>
        <authorList>
            <person name="Mudd A.B."/>
        </authorList>
    </citation>
    <scope>NUCLEOTIDE SEQUENCE</scope>
    <source>
        <strain evidence="2">HN-11 Male</strain>
        <tissue evidence="2">Kidney and liver</tissue>
    </source>
</reference>
<dbReference type="Proteomes" id="UP000770717">
    <property type="component" value="Unassembled WGS sequence"/>
</dbReference>
<name>A0A8J6BB49_ELECQ</name>
<organism evidence="2 3">
    <name type="scientific">Eleutherodactylus coqui</name>
    <name type="common">Puerto Rican coqui</name>
    <dbReference type="NCBI Taxonomy" id="57060"/>
    <lineage>
        <taxon>Eukaryota</taxon>
        <taxon>Metazoa</taxon>
        <taxon>Chordata</taxon>
        <taxon>Craniata</taxon>
        <taxon>Vertebrata</taxon>
        <taxon>Euteleostomi</taxon>
        <taxon>Amphibia</taxon>
        <taxon>Batrachia</taxon>
        <taxon>Anura</taxon>
        <taxon>Neobatrachia</taxon>
        <taxon>Hyloidea</taxon>
        <taxon>Eleutherodactylidae</taxon>
        <taxon>Eleutherodactylinae</taxon>
        <taxon>Eleutherodactylus</taxon>
        <taxon>Eleutherodactylus</taxon>
    </lineage>
</organism>
<protein>
    <submittedName>
        <fullName evidence="2">Uncharacterized protein</fullName>
    </submittedName>
</protein>
<proteinExistence type="predicted"/>
<feature type="region of interest" description="Disordered" evidence="1">
    <location>
        <begin position="65"/>
        <end position="89"/>
    </location>
</feature>
<accession>A0A8J6BB49</accession>
<comment type="caution">
    <text evidence="2">The sequence shown here is derived from an EMBL/GenBank/DDBJ whole genome shotgun (WGS) entry which is preliminary data.</text>
</comment>
<dbReference type="AlphaFoldDB" id="A0A8J6BB49"/>
<keyword evidence="3" id="KW-1185">Reference proteome</keyword>
<evidence type="ECO:0000313" key="3">
    <source>
        <dbReference type="Proteomes" id="UP000770717"/>
    </source>
</evidence>
<evidence type="ECO:0000313" key="2">
    <source>
        <dbReference type="EMBL" id="KAG9461644.1"/>
    </source>
</evidence>
<gene>
    <name evidence="2" type="ORF">GDO78_016154</name>
</gene>
<feature type="region of interest" description="Disordered" evidence="1">
    <location>
        <begin position="1"/>
        <end position="20"/>
    </location>
</feature>